<dbReference type="Pfam" id="PF02518">
    <property type="entry name" value="HATPase_c"/>
    <property type="match status" value="1"/>
</dbReference>
<evidence type="ECO:0000256" key="4">
    <source>
        <dbReference type="ARBA" id="ARBA00022679"/>
    </source>
</evidence>
<keyword evidence="5" id="KW-0418">Kinase</keyword>
<evidence type="ECO:0000256" key="1">
    <source>
        <dbReference type="ARBA" id="ARBA00000085"/>
    </source>
</evidence>
<evidence type="ECO:0000256" key="3">
    <source>
        <dbReference type="ARBA" id="ARBA00022553"/>
    </source>
</evidence>
<keyword evidence="10" id="KW-1185">Reference proteome</keyword>
<dbReference type="InterPro" id="IPR050351">
    <property type="entry name" value="BphY/WalK/GraS-like"/>
</dbReference>
<gene>
    <name evidence="9" type="ORF">GV368_03920</name>
</gene>
<proteinExistence type="predicted"/>
<name>A0ABX1QJX3_9PROT</name>
<evidence type="ECO:0000313" key="10">
    <source>
        <dbReference type="Proteomes" id="UP000669605"/>
    </source>
</evidence>
<keyword evidence="7" id="KW-1133">Transmembrane helix</keyword>
<evidence type="ECO:0000256" key="6">
    <source>
        <dbReference type="ARBA" id="ARBA00023012"/>
    </source>
</evidence>
<keyword evidence="7" id="KW-0472">Membrane</keyword>
<dbReference type="Gene3D" id="3.30.450.20">
    <property type="entry name" value="PAS domain"/>
    <property type="match status" value="1"/>
</dbReference>
<organism evidence="9 10">
    <name type="scientific">Tepidiphilus baoligensis</name>
    <dbReference type="NCBI Taxonomy" id="2698687"/>
    <lineage>
        <taxon>Bacteria</taxon>
        <taxon>Pseudomonadati</taxon>
        <taxon>Pseudomonadota</taxon>
        <taxon>Hydrogenophilia</taxon>
        <taxon>Hydrogenophilales</taxon>
        <taxon>Hydrogenophilaceae</taxon>
        <taxon>Tepidiphilus</taxon>
    </lineage>
</organism>
<keyword evidence="6" id="KW-0902">Two-component regulatory system</keyword>
<dbReference type="InterPro" id="IPR003594">
    <property type="entry name" value="HATPase_dom"/>
</dbReference>
<dbReference type="RefSeq" id="WP_169115549.1">
    <property type="nucleotide sequence ID" value="NZ_JAAAUB010000003.1"/>
</dbReference>
<dbReference type="SUPFAM" id="SSF55874">
    <property type="entry name" value="ATPase domain of HSP90 chaperone/DNA topoisomerase II/histidine kinase"/>
    <property type="match status" value="1"/>
</dbReference>
<feature type="domain" description="Histidine kinase" evidence="8">
    <location>
        <begin position="215"/>
        <end position="432"/>
    </location>
</feature>
<dbReference type="PRINTS" id="PR00344">
    <property type="entry name" value="BCTRLSENSOR"/>
</dbReference>
<evidence type="ECO:0000256" key="7">
    <source>
        <dbReference type="SAM" id="Phobius"/>
    </source>
</evidence>
<evidence type="ECO:0000256" key="2">
    <source>
        <dbReference type="ARBA" id="ARBA00012438"/>
    </source>
</evidence>
<dbReference type="Gene3D" id="1.10.287.130">
    <property type="match status" value="1"/>
</dbReference>
<dbReference type="InterPro" id="IPR036097">
    <property type="entry name" value="HisK_dim/P_sf"/>
</dbReference>
<reference evidence="9 10" key="1">
    <citation type="journal article" date="2020" name="Curr. Microbiol.">
        <title>Tepidiphilus baoligensis sp. nov., a Novel Bacterium of the Family Hydrogenophilaceae Isolated from an Oil Reservoir.</title>
        <authorList>
            <person name="Zhang X."/>
            <person name="Wang G."/>
            <person name="Ma X."/>
            <person name="Yu J."/>
            <person name="You J."/>
            <person name="Xue Y."/>
            <person name="Ma Y."/>
        </authorList>
    </citation>
    <scope>NUCLEOTIDE SEQUENCE [LARGE SCALE GENOMIC DNA]</scope>
    <source>
        <strain evidence="9 10">B18-69</strain>
    </source>
</reference>
<dbReference type="Proteomes" id="UP000669605">
    <property type="component" value="Unassembled WGS sequence"/>
</dbReference>
<evidence type="ECO:0000259" key="8">
    <source>
        <dbReference type="PROSITE" id="PS50109"/>
    </source>
</evidence>
<comment type="catalytic activity">
    <reaction evidence="1">
        <text>ATP + protein L-histidine = ADP + protein N-phospho-L-histidine.</text>
        <dbReference type="EC" id="2.7.13.3"/>
    </reaction>
</comment>
<dbReference type="PANTHER" id="PTHR45453">
    <property type="entry name" value="PHOSPHATE REGULON SENSOR PROTEIN PHOR"/>
    <property type="match status" value="1"/>
</dbReference>
<dbReference type="InterPro" id="IPR005467">
    <property type="entry name" value="His_kinase_dom"/>
</dbReference>
<dbReference type="CDD" id="cd00082">
    <property type="entry name" value="HisKA"/>
    <property type="match status" value="1"/>
</dbReference>
<dbReference type="Gene3D" id="3.30.565.10">
    <property type="entry name" value="Histidine kinase-like ATPase, C-terminal domain"/>
    <property type="match status" value="1"/>
</dbReference>
<dbReference type="PANTHER" id="PTHR45453:SF1">
    <property type="entry name" value="PHOSPHATE REGULON SENSOR PROTEIN PHOR"/>
    <property type="match status" value="1"/>
</dbReference>
<dbReference type="Pfam" id="PF00512">
    <property type="entry name" value="HisKA"/>
    <property type="match status" value="1"/>
</dbReference>
<sequence>MKTAQRLRRHGRFAWRRLLGVGALVVPVSFFSWQAGLGVLVLGLGWAWWRLEREFAEVLEQAFSGRPLEEVSARSRLILEPLRAQERVWRRRVEAARRDRERLIAAWDRLPVGVVWLRDDGTIRRLNRRAEELLQLQPRLHAGQPLALFLPEPRWVERIRAAGEAGFTGEVPRRGEALYCRLQWVPLEEGEALLLVEDRTEAIRLERMRRDFVANVSHELRTPLTIVRGYLEMALDAQMPLPPSVSSYLEQVHAQAVRMQRLVEDLLTLAQLEGTQPAPARWVEVAELLETVATQARSVAPDGLTVEVSLPPEPCAILGVRTELESALGNLALNAVRYTPAPGRVVIGARSVKNAEGELFVRDTGIGIAPEHLPRLTERFYRVDRARSRDRGGTGLGLAIVNHVAQRHGARLLIESTLGQGSEFRLRFPATRWRWSEANRSEDDGIDPEE</sequence>
<feature type="transmembrane region" description="Helical" evidence="7">
    <location>
        <begin position="21"/>
        <end position="49"/>
    </location>
</feature>
<keyword evidence="3" id="KW-0597">Phosphoprotein</keyword>
<accession>A0ABX1QJX3</accession>
<dbReference type="SUPFAM" id="SSF55785">
    <property type="entry name" value="PYP-like sensor domain (PAS domain)"/>
    <property type="match status" value="1"/>
</dbReference>
<dbReference type="InterPro" id="IPR035965">
    <property type="entry name" value="PAS-like_dom_sf"/>
</dbReference>
<evidence type="ECO:0000313" key="9">
    <source>
        <dbReference type="EMBL" id="NMH16266.1"/>
    </source>
</evidence>
<evidence type="ECO:0000256" key="5">
    <source>
        <dbReference type="ARBA" id="ARBA00022777"/>
    </source>
</evidence>
<dbReference type="InterPro" id="IPR036890">
    <property type="entry name" value="HATPase_C_sf"/>
</dbReference>
<dbReference type="SMART" id="SM00388">
    <property type="entry name" value="HisKA"/>
    <property type="match status" value="1"/>
</dbReference>
<dbReference type="InterPro" id="IPR004358">
    <property type="entry name" value="Sig_transdc_His_kin-like_C"/>
</dbReference>
<dbReference type="InterPro" id="IPR003661">
    <property type="entry name" value="HisK_dim/P_dom"/>
</dbReference>
<dbReference type="SUPFAM" id="SSF47384">
    <property type="entry name" value="Homodimeric domain of signal transducing histidine kinase"/>
    <property type="match status" value="1"/>
</dbReference>
<dbReference type="EMBL" id="JAAAUB010000003">
    <property type="protein sequence ID" value="NMH16266.1"/>
    <property type="molecule type" value="Genomic_DNA"/>
</dbReference>
<dbReference type="PROSITE" id="PS50109">
    <property type="entry name" value="HIS_KIN"/>
    <property type="match status" value="1"/>
</dbReference>
<dbReference type="SMART" id="SM00387">
    <property type="entry name" value="HATPase_c"/>
    <property type="match status" value="1"/>
</dbReference>
<keyword evidence="4" id="KW-0808">Transferase</keyword>
<comment type="caution">
    <text evidence="9">The sequence shown here is derived from an EMBL/GenBank/DDBJ whole genome shotgun (WGS) entry which is preliminary data.</text>
</comment>
<dbReference type="EC" id="2.7.13.3" evidence="2"/>
<keyword evidence="7" id="KW-0812">Transmembrane</keyword>
<protein>
    <recommendedName>
        <fullName evidence="2">histidine kinase</fullName>
        <ecNumber evidence="2">2.7.13.3</ecNumber>
    </recommendedName>
</protein>